<dbReference type="PANTHER" id="PTHR43792:SF13">
    <property type="entry name" value="ACETYLTRANSFERASE"/>
    <property type="match status" value="1"/>
</dbReference>
<dbReference type="PANTHER" id="PTHR43792">
    <property type="entry name" value="GNAT FAMILY, PUTATIVE (AFU_ORTHOLOGUE AFUA_3G00765)-RELATED-RELATED"/>
    <property type="match status" value="1"/>
</dbReference>
<dbReference type="STRING" id="1499967.U27_04587"/>
<organism evidence="2">
    <name type="scientific">Vecturithrix granuli</name>
    <dbReference type="NCBI Taxonomy" id="1499967"/>
    <lineage>
        <taxon>Bacteria</taxon>
        <taxon>Candidatus Moduliflexota</taxon>
        <taxon>Candidatus Vecturitrichia</taxon>
        <taxon>Candidatus Vecturitrichales</taxon>
        <taxon>Candidatus Vecturitrichaceae</taxon>
        <taxon>Candidatus Vecturithrix</taxon>
    </lineage>
</organism>
<evidence type="ECO:0000313" key="2">
    <source>
        <dbReference type="EMBL" id="GAK57620.1"/>
    </source>
</evidence>
<dbReference type="InterPro" id="IPR016181">
    <property type="entry name" value="Acyl_CoA_acyltransferase"/>
</dbReference>
<evidence type="ECO:0000313" key="3">
    <source>
        <dbReference type="Proteomes" id="UP000030661"/>
    </source>
</evidence>
<reference evidence="2" key="1">
    <citation type="journal article" date="2015" name="PeerJ">
        <title>First genomic representation of candidate bacterial phylum KSB3 points to enhanced environmental sensing as a trigger of wastewater bulking.</title>
        <authorList>
            <person name="Sekiguchi Y."/>
            <person name="Ohashi A."/>
            <person name="Parks D.H."/>
            <person name="Yamauchi T."/>
            <person name="Tyson G.W."/>
            <person name="Hugenholtz P."/>
        </authorList>
    </citation>
    <scope>NUCLEOTIDE SEQUENCE [LARGE SCALE GENOMIC DNA]</scope>
</reference>
<dbReference type="HOGENOM" id="CLU_013985_28_0_0"/>
<proteinExistence type="predicted"/>
<dbReference type="InterPro" id="IPR051531">
    <property type="entry name" value="N-acetyltransferase"/>
</dbReference>
<dbReference type="InterPro" id="IPR000182">
    <property type="entry name" value="GNAT_dom"/>
</dbReference>
<dbReference type="Proteomes" id="UP000030661">
    <property type="component" value="Unassembled WGS sequence"/>
</dbReference>
<name>A0A081BZ65_VECG1</name>
<feature type="domain" description="N-acetyltransferase" evidence="1">
    <location>
        <begin position="27"/>
        <end position="178"/>
    </location>
</feature>
<sequence>MNNITLSTQRLELIAATLEHLCAELDAPERLASPLNAQVAPGWPPGEYDRDAQEFFRDRLKEGGSAAIGWYSWYAVRRATPGQPPALVGAGGYFGPPGESGEIEIGFSVIPAWQALGYATEIARALVERAFADVHVNNVIAHTAPENLASRKVLEKCGFHYVGLDADSGNCLFEIQRNTAS</sequence>
<protein>
    <submittedName>
        <fullName evidence="2">Acetyltransferase, GNAT family protein</fullName>
    </submittedName>
</protein>
<dbReference type="PROSITE" id="PS51186">
    <property type="entry name" value="GNAT"/>
    <property type="match status" value="1"/>
</dbReference>
<keyword evidence="2" id="KW-0808">Transferase</keyword>
<keyword evidence="3" id="KW-1185">Reference proteome</keyword>
<dbReference type="EMBL" id="DF820466">
    <property type="protein sequence ID" value="GAK57620.1"/>
    <property type="molecule type" value="Genomic_DNA"/>
</dbReference>
<dbReference type="GO" id="GO:0016747">
    <property type="term" value="F:acyltransferase activity, transferring groups other than amino-acyl groups"/>
    <property type="evidence" value="ECO:0007669"/>
    <property type="project" value="InterPro"/>
</dbReference>
<dbReference type="SUPFAM" id="SSF55729">
    <property type="entry name" value="Acyl-CoA N-acyltransferases (Nat)"/>
    <property type="match status" value="1"/>
</dbReference>
<dbReference type="Gene3D" id="3.40.630.30">
    <property type="match status" value="1"/>
</dbReference>
<dbReference type="Pfam" id="PF13302">
    <property type="entry name" value="Acetyltransf_3"/>
    <property type="match status" value="1"/>
</dbReference>
<dbReference type="eggNOG" id="COG1670">
    <property type="taxonomic scope" value="Bacteria"/>
</dbReference>
<accession>A0A081BZ65</accession>
<dbReference type="AlphaFoldDB" id="A0A081BZ65"/>
<evidence type="ECO:0000259" key="1">
    <source>
        <dbReference type="PROSITE" id="PS51186"/>
    </source>
</evidence>
<gene>
    <name evidence="2" type="ORF">U27_04587</name>
</gene>